<keyword evidence="1" id="KW-0064">Aspartyl protease</keyword>
<feature type="compositionally biased region" description="Polar residues" evidence="2">
    <location>
        <begin position="734"/>
        <end position="752"/>
    </location>
</feature>
<keyword evidence="5" id="KW-1185">Reference proteome</keyword>
<dbReference type="InterPro" id="IPR043502">
    <property type="entry name" value="DNA/RNA_pol_sf"/>
</dbReference>
<dbReference type="EMBL" id="JARYMX010000001">
    <property type="protein sequence ID" value="KAJ9566378.1"/>
    <property type="molecule type" value="Genomic_DNA"/>
</dbReference>
<reference evidence="4" key="1">
    <citation type="submission" date="2023-03" db="EMBL/GenBank/DDBJ databases">
        <title>Chromosome-scale reference genome and RAD-based genetic map of yellow starthistle (Centaurea solstitialis) reveal putative structural variation and QTLs associated with invader traits.</title>
        <authorList>
            <person name="Reatini B."/>
            <person name="Cang F.A."/>
            <person name="Jiang Q."/>
            <person name="Mckibben M.T.W."/>
            <person name="Barker M.S."/>
            <person name="Rieseberg L.H."/>
            <person name="Dlugosch K.M."/>
        </authorList>
    </citation>
    <scope>NUCLEOTIDE SEQUENCE</scope>
    <source>
        <strain evidence="4">CAN-66</strain>
        <tissue evidence="4">Leaf</tissue>
    </source>
</reference>
<dbReference type="InterPro" id="IPR054722">
    <property type="entry name" value="PolX-like_BBD"/>
</dbReference>
<evidence type="ECO:0000259" key="3">
    <source>
        <dbReference type="PROSITE" id="PS50994"/>
    </source>
</evidence>
<dbReference type="GO" id="GO:0004190">
    <property type="term" value="F:aspartic-type endopeptidase activity"/>
    <property type="evidence" value="ECO:0007669"/>
    <property type="project" value="UniProtKB-KW"/>
</dbReference>
<proteinExistence type="predicted"/>
<dbReference type="SUPFAM" id="SSF53098">
    <property type="entry name" value="Ribonuclease H-like"/>
    <property type="match status" value="1"/>
</dbReference>
<keyword evidence="1" id="KW-0378">Hydrolase</keyword>
<dbReference type="Pfam" id="PF22936">
    <property type="entry name" value="Pol_BBD"/>
    <property type="match status" value="1"/>
</dbReference>
<feature type="compositionally biased region" description="Polar residues" evidence="2">
    <location>
        <begin position="774"/>
        <end position="788"/>
    </location>
</feature>
<evidence type="ECO:0000256" key="1">
    <source>
        <dbReference type="ARBA" id="ARBA00022750"/>
    </source>
</evidence>
<dbReference type="CDD" id="cd09272">
    <property type="entry name" value="RNase_HI_RT_Ty1"/>
    <property type="match status" value="1"/>
</dbReference>
<dbReference type="InterPro" id="IPR001584">
    <property type="entry name" value="Integrase_cat-core"/>
</dbReference>
<sequence>MAGDKDDAASKHDTSPDVNSPLYIHASDYPKQMHVNDVLTDNNYADWSQEMMNFLFAKNKVGFIDGSIKKPEKTAMDYMAWMRCDAMVKGWLTTAMEKDIRNSVKYASTAGEIWNDLLERFGKESAPRAYELKQILTGTQQGGASVSAYYTKLRGLWDEMQAVLSIPRCTCNGCTCDVGKKIVELKEKERLYEFLMGLDDKFSVIRTQILAMSPVPSLGNAYHLVAEDERQRTISGDKKPVTESAAFRTFTHGRKEGNSNHQRDRPTIKDNKRSEVVEHCTFCGKDGHNREGCFKRVGYPDWWPGNKKRDESKPKAACIETNTSPVPGLTNEQYETFLKHFAGSGKRTKDDPTPTAFMAGKTDFEDDWVIDSGSTEHITHNVEILENRVQTRNEDPVVIPNGDSIPVEGKGECTLSGGAKIKGVLHIPKFTCNLLSKLHTRSLIGAGECRRGLYRMGMFGTKKKALMTTTDVWHKRLGHASGDKLTRIDFLKNVSFNKLCDSCSRAKHTRLPFQDSEIKTIDCFELLHCDVWGKYRSPSFSGAYYFLTIVDDFSRGILLETTCPHTPQQNGVVERKHRHLLETARALRFEANLPKVFWGECVLTAAYIINRLPSKVIKNKTPYEIIFQQRPDYEHMKVFGCLAYFRSNETKGDKFEAKGRPGVFLGYPQGTKGYKIFDIENKKIIVSRDVRFQENQFPFYKENDECEDDDPLKANDGMYNGSIHYDTEQDKWDNNSGQSTNDQGPSEPNVLNQDCDEESLGLESDGPHVDPGTINENQQAHCESQGITTEPMITIPNREKRNKSQPKRFDDYHVQLPPSVDHAQASPSQASSTVHPLSNFVSYKNFSDTHKAFLAAIDSNVEPKHFYQAVKNDRWKEAMRKEIQALEKNGTWTLEDLPDGKHAIDSKWFIKTLLAVAVKRNWEIHQLDVNNAFLHGDLNEEIYMKIPQGFAKEGDTRVCRLRKSLYGLKQASRNWYQKFTNALVDLGFKQSRADYSLFIHKEDESFVAALIYVDDVVVVGNDPIKIQATKDDLDKKFSIKDLGNLKYFLGIEVTRTSEGLVLNQRKYILDILEDCGLQGCKPSPFPIEQNLKLDRADKEPKVDAGRYRRIVGRLLYLQATRPDITYSVNVLSQFVADPRQPHLDAAHRVLRYLKGTPGQGVFFPREGGCSLTAYCDSDWLGCPYTRRSRTGYLLLLGGAPISWKTKKQSVVSRSSAEAEYRSMASTVSETFGVESQEIEPLSIASTMQIADLLTKGLGTDQLRFLLDKLGTQDGDGMTGLQLLACKPSAFDSGITENFFKRFIHRLNIIALLTYGLLWLNSSVIDPSPKERTSRVPILKEVQKQKHKSESANKLATLLIENDTSWEATEPMSNQNRIKLHRYGGGSTTAQQIKMHSETKGVLA</sequence>
<dbReference type="Pfam" id="PF25597">
    <property type="entry name" value="SH3_retrovirus"/>
    <property type="match status" value="1"/>
</dbReference>
<dbReference type="SUPFAM" id="SSF56672">
    <property type="entry name" value="DNA/RNA polymerases"/>
    <property type="match status" value="1"/>
</dbReference>
<dbReference type="GO" id="GO:0003676">
    <property type="term" value="F:nucleic acid binding"/>
    <property type="evidence" value="ECO:0007669"/>
    <property type="project" value="InterPro"/>
</dbReference>
<dbReference type="InterPro" id="IPR057670">
    <property type="entry name" value="SH3_retrovirus"/>
</dbReference>
<gene>
    <name evidence="4" type="ORF">OSB04_002344</name>
</gene>
<feature type="region of interest" description="Disordered" evidence="2">
    <location>
        <begin position="702"/>
        <end position="811"/>
    </location>
</feature>
<evidence type="ECO:0000313" key="4">
    <source>
        <dbReference type="EMBL" id="KAJ9566378.1"/>
    </source>
</evidence>
<dbReference type="PANTHER" id="PTHR37610">
    <property type="entry name" value="CCHC-TYPE DOMAIN-CONTAINING PROTEIN"/>
    <property type="match status" value="1"/>
</dbReference>
<dbReference type="GO" id="GO:0015074">
    <property type="term" value="P:DNA integration"/>
    <property type="evidence" value="ECO:0007669"/>
    <property type="project" value="InterPro"/>
</dbReference>
<organism evidence="4 5">
    <name type="scientific">Centaurea solstitialis</name>
    <name type="common">yellow star-thistle</name>
    <dbReference type="NCBI Taxonomy" id="347529"/>
    <lineage>
        <taxon>Eukaryota</taxon>
        <taxon>Viridiplantae</taxon>
        <taxon>Streptophyta</taxon>
        <taxon>Embryophyta</taxon>
        <taxon>Tracheophyta</taxon>
        <taxon>Spermatophyta</taxon>
        <taxon>Magnoliopsida</taxon>
        <taxon>eudicotyledons</taxon>
        <taxon>Gunneridae</taxon>
        <taxon>Pentapetalae</taxon>
        <taxon>asterids</taxon>
        <taxon>campanulids</taxon>
        <taxon>Asterales</taxon>
        <taxon>Asteraceae</taxon>
        <taxon>Carduoideae</taxon>
        <taxon>Cardueae</taxon>
        <taxon>Centaureinae</taxon>
        <taxon>Centaurea</taxon>
    </lineage>
</organism>
<dbReference type="InterPro" id="IPR036397">
    <property type="entry name" value="RNaseH_sf"/>
</dbReference>
<evidence type="ECO:0000256" key="2">
    <source>
        <dbReference type="SAM" id="MobiDB-lite"/>
    </source>
</evidence>
<dbReference type="Pfam" id="PF14244">
    <property type="entry name" value="Retrotran_gag_3"/>
    <property type="match status" value="1"/>
</dbReference>
<dbReference type="Pfam" id="PF07727">
    <property type="entry name" value="RVT_2"/>
    <property type="match status" value="1"/>
</dbReference>
<accession>A0AA38UB79</accession>
<dbReference type="Pfam" id="PF13976">
    <property type="entry name" value="gag_pre-integrs"/>
    <property type="match status" value="1"/>
</dbReference>
<dbReference type="PANTHER" id="PTHR37610:SF98">
    <property type="entry name" value="TRANSCRIPTION FACTOR INTERACTOR AND REGULATOR CCHC(ZN) FAMILY"/>
    <property type="match status" value="1"/>
</dbReference>
<feature type="region of interest" description="Disordered" evidence="2">
    <location>
        <begin position="1"/>
        <end position="21"/>
    </location>
</feature>
<dbReference type="Proteomes" id="UP001172457">
    <property type="component" value="Chromosome 1"/>
</dbReference>
<dbReference type="InterPro" id="IPR013103">
    <property type="entry name" value="RVT_2"/>
</dbReference>
<evidence type="ECO:0000313" key="5">
    <source>
        <dbReference type="Proteomes" id="UP001172457"/>
    </source>
</evidence>
<dbReference type="Gene3D" id="3.30.420.10">
    <property type="entry name" value="Ribonuclease H-like superfamily/Ribonuclease H"/>
    <property type="match status" value="1"/>
</dbReference>
<feature type="domain" description="Integrase catalytic" evidence="3">
    <location>
        <begin position="556"/>
        <end position="630"/>
    </location>
</feature>
<feature type="compositionally biased region" description="Basic and acidic residues" evidence="2">
    <location>
        <begin position="1"/>
        <end position="15"/>
    </location>
</feature>
<dbReference type="InterPro" id="IPR012337">
    <property type="entry name" value="RNaseH-like_sf"/>
</dbReference>
<comment type="caution">
    <text evidence="4">The sequence shown here is derived from an EMBL/GenBank/DDBJ whole genome shotgun (WGS) entry which is preliminary data.</text>
</comment>
<dbReference type="PROSITE" id="PS50994">
    <property type="entry name" value="INTEGRASE"/>
    <property type="match status" value="1"/>
</dbReference>
<dbReference type="InterPro" id="IPR025724">
    <property type="entry name" value="GAG-pre-integrase_dom"/>
</dbReference>
<protein>
    <recommendedName>
        <fullName evidence="3">Integrase catalytic domain-containing protein</fullName>
    </recommendedName>
</protein>
<dbReference type="InterPro" id="IPR029472">
    <property type="entry name" value="Copia-like_N"/>
</dbReference>
<name>A0AA38UB79_9ASTR</name>
<keyword evidence="1" id="KW-0645">Protease</keyword>